<dbReference type="InterPro" id="IPR009061">
    <property type="entry name" value="DNA-bd_dom_put_sf"/>
</dbReference>
<name>A0ABY7K853_9ACTN</name>
<keyword evidence="2" id="KW-1185">Reference proteome</keyword>
<proteinExistence type="predicted"/>
<organism evidence="1 2">
    <name type="scientific">Jatrophihabitans cynanchi</name>
    <dbReference type="NCBI Taxonomy" id="2944128"/>
    <lineage>
        <taxon>Bacteria</taxon>
        <taxon>Bacillati</taxon>
        <taxon>Actinomycetota</taxon>
        <taxon>Actinomycetes</taxon>
        <taxon>Jatrophihabitantales</taxon>
        <taxon>Jatrophihabitantaceae</taxon>
        <taxon>Jatrophihabitans</taxon>
    </lineage>
</organism>
<protein>
    <submittedName>
        <fullName evidence="1">Uncharacterized protein</fullName>
    </submittedName>
</protein>
<dbReference type="Proteomes" id="UP001164693">
    <property type="component" value="Chromosome"/>
</dbReference>
<accession>A0ABY7K853</accession>
<evidence type="ECO:0000313" key="2">
    <source>
        <dbReference type="Proteomes" id="UP001164693"/>
    </source>
</evidence>
<dbReference type="EMBL" id="CP097463">
    <property type="protein sequence ID" value="WAX59286.1"/>
    <property type="molecule type" value="Genomic_DNA"/>
</dbReference>
<gene>
    <name evidence="1" type="ORF">M6B22_07960</name>
</gene>
<sequence>MTLRECREIVDMYDGAASSERRQLQALLARLDEIATDLRARQADLRRTLREVDEVATQCRDRLQELG</sequence>
<dbReference type="SUPFAM" id="SSF46955">
    <property type="entry name" value="Putative DNA-binding domain"/>
    <property type="match status" value="1"/>
</dbReference>
<evidence type="ECO:0000313" key="1">
    <source>
        <dbReference type="EMBL" id="WAX59286.1"/>
    </source>
</evidence>
<reference evidence="1" key="1">
    <citation type="submission" date="2022-05" db="EMBL/GenBank/DDBJ databases">
        <title>Jatrophihabitans sp. SB3-54 whole genome sequence.</title>
        <authorList>
            <person name="Suh M.K."/>
            <person name="Eom M.K."/>
            <person name="Kim J.S."/>
            <person name="Kim H.S."/>
            <person name="Do H.E."/>
            <person name="Shin Y.K."/>
            <person name="Lee J.-S."/>
        </authorList>
    </citation>
    <scope>NUCLEOTIDE SEQUENCE</scope>
    <source>
        <strain evidence="1">SB3-54</strain>
    </source>
</reference>